<accession>A0AA46P5M6</accession>
<protein>
    <submittedName>
        <fullName evidence="2">Uncharacterized protein</fullName>
    </submittedName>
</protein>
<evidence type="ECO:0000313" key="3">
    <source>
        <dbReference type="Proteomes" id="UP001163104"/>
    </source>
</evidence>
<feature type="region of interest" description="Disordered" evidence="1">
    <location>
        <begin position="74"/>
        <end position="107"/>
    </location>
</feature>
<gene>
    <name evidence="2" type="ORF">OD459_12800</name>
</gene>
<evidence type="ECO:0000256" key="1">
    <source>
        <dbReference type="SAM" id="MobiDB-lite"/>
    </source>
</evidence>
<evidence type="ECO:0000313" key="2">
    <source>
        <dbReference type="EMBL" id="UYG93166.1"/>
    </source>
</evidence>
<name>A0AA46P5M6_CYTFI</name>
<dbReference type="EMBL" id="CP107027">
    <property type="protein sequence ID" value="UYG93166.1"/>
    <property type="molecule type" value="Genomic_DNA"/>
</dbReference>
<dbReference type="Proteomes" id="UP001163104">
    <property type="component" value="Chromosome"/>
</dbReference>
<feature type="compositionally biased region" description="Basic and acidic residues" evidence="1">
    <location>
        <begin position="82"/>
        <end position="91"/>
    </location>
</feature>
<proteinExistence type="predicted"/>
<reference evidence="2" key="1">
    <citation type="submission" date="2022-10" db="EMBL/GenBank/DDBJ databases">
        <title>Mechanism of multi-heavy metal repair in Cytobacillus Firmus M7.</title>
        <authorList>
            <person name="Li X."/>
            <person name="Yu C."/>
        </authorList>
    </citation>
    <scope>NUCLEOTIDE SEQUENCE</scope>
    <source>
        <strain evidence="2">M7</strain>
    </source>
</reference>
<organism evidence="2 3">
    <name type="scientific">Cytobacillus firmus</name>
    <name type="common">Bacillus firmus</name>
    <dbReference type="NCBI Taxonomy" id="1399"/>
    <lineage>
        <taxon>Bacteria</taxon>
        <taxon>Bacillati</taxon>
        <taxon>Bacillota</taxon>
        <taxon>Bacilli</taxon>
        <taxon>Bacillales</taxon>
        <taxon>Bacillaceae</taxon>
        <taxon>Cytobacillus</taxon>
    </lineage>
</organism>
<sequence>MYRPTVRYDDIFRDYVDKLFHACHLDRNQIIRGALFAAAHSKEFQELLKPFCKKDVSIPFPSWQLEDGQYWMEQRPGKKERRRDVNDDSAGKTKNTIVDGSVRYGNGDLQENRRLRTQQGPIREVPGRIKTEKGGIKIRIG</sequence>
<dbReference type="RefSeq" id="WP_263599059.1">
    <property type="nucleotide sequence ID" value="NZ_CP107027.1"/>
</dbReference>
<dbReference type="AlphaFoldDB" id="A0AA46P5M6"/>